<name>A0A2K6TLC3_SAIBB</name>
<reference evidence="3" key="1">
    <citation type="submission" date="2025-08" db="UniProtKB">
        <authorList>
            <consortium name="Ensembl"/>
        </authorList>
    </citation>
    <scope>IDENTIFICATION</scope>
</reference>
<proteinExistence type="inferred from homology"/>
<dbReference type="InterPro" id="IPR010007">
    <property type="entry name" value="SPAN-X_fam"/>
</dbReference>
<evidence type="ECO:0000256" key="1">
    <source>
        <dbReference type="ARBA" id="ARBA00006323"/>
    </source>
</evidence>
<evidence type="ECO:0000256" key="2">
    <source>
        <dbReference type="SAM" id="MobiDB-lite"/>
    </source>
</evidence>
<sequence length="74" mass="8476">MEDPTSSTRGKKRKSPSESNNKESDEKQETVKTDSAPKKCLKKTKKSKYSTILKISHKKDEKINSNQPEKHQSE</sequence>
<reference evidence="3" key="2">
    <citation type="submission" date="2025-09" db="UniProtKB">
        <authorList>
            <consortium name="Ensembl"/>
        </authorList>
    </citation>
    <scope>IDENTIFICATION</scope>
</reference>
<dbReference type="AlphaFoldDB" id="A0A2K6TLC3"/>
<dbReference type="OMA" id="AFCYRKA"/>
<protein>
    <submittedName>
        <fullName evidence="3">Uncharacterized protein</fullName>
    </submittedName>
</protein>
<evidence type="ECO:0000313" key="3">
    <source>
        <dbReference type="Ensembl" id="ENSSBOP00000020475.1"/>
    </source>
</evidence>
<feature type="compositionally biased region" description="Basic residues" evidence="2">
    <location>
        <begin position="39"/>
        <end position="48"/>
    </location>
</feature>
<feature type="region of interest" description="Disordered" evidence="2">
    <location>
        <begin position="1"/>
        <end position="74"/>
    </location>
</feature>
<comment type="similarity">
    <text evidence="1">Belongs to the SPAN-X family.</text>
</comment>
<dbReference type="Ensembl" id="ENSSBOT00000037307.1">
    <property type="protein sequence ID" value="ENSSBOP00000020475.1"/>
    <property type="gene ID" value="ENSSBOG00000026820.1"/>
</dbReference>
<dbReference type="Pfam" id="PF07458">
    <property type="entry name" value="SPAN-X"/>
    <property type="match status" value="1"/>
</dbReference>
<evidence type="ECO:0000313" key="4">
    <source>
        <dbReference type="Proteomes" id="UP000233220"/>
    </source>
</evidence>
<accession>A0A2K6TLC3</accession>
<organism evidence="3 4">
    <name type="scientific">Saimiri boliviensis boliviensis</name>
    <name type="common">Bolivian squirrel monkey</name>
    <dbReference type="NCBI Taxonomy" id="39432"/>
    <lineage>
        <taxon>Eukaryota</taxon>
        <taxon>Metazoa</taxon>
        <taxon>Chordata</taxon>
        <taxon>Craniata</taxon>
        <taxon>Vertebrata</taxon>
        <taxon>Euteleostomi</taxon>
        <taxon>Mammalia</taxon>
        <taxon>Eutheria</taxon>
        <taxon>Euarchontoglires</taxon>
        <taxon>Primates</taxon>
        <taxon>Haplorrhini</taxon>
        <taxon>Platyrrhini</taxon>
        <taxon>Cebidae</taxon>
        <taxon>Saimiriinae</taxon>
        <taxon>Saimiri</taxon>
    </lineage>
</organism>
<feature type="compositionally biased region" description="Basic and acidic residues" evidence="2">
    <location>
        <begin position="58"/>
        <end position="74"/>
    </location>
</feature>
<dbReference type="Proteomes" id="UP000233220">
    <property type="component" value="Unplaced"/>
</dbReference>
<dbReference type="GeneTree" id="ENSGT00940000164738"/>
<feature type="compositionally biased region" description="Basic and acidic residues" evidence="2">
    <location>
        <begin position="20"/>
        <end position="37"/>
    </location>
</feature>
<keyword evidence="4" id="KW-1185">Reference proteome</keyword>